<accession>A0AAX4JD07</accession>
<organism evidence="1 2">
    <name type="scientific">Vairimorpha necatrix</name>
    <dbReference type="NCBI Taxonomy" id="6039"/>
    <lineage>
        <taxon>Eukaryota</taxon>
        <taxon>Fungi</taxon>
        <taxon>Fungi incertae sedis</taxon>
        <taxon>Microsporidia</taxon>
        <taxon>Nosematidae</taxon>
        <taxon>Vairimorpha</taxon>
    </lineage>
</organism>
<gene>
    <name evidence="1" type="ORF">VNE69_06151</name>
</gene>
<proteinExistence type="predicted"/>
<reference evidence="1" key="1">
    <citation type="journal article" date="2024" name="BMC Genomics">
        <title>Functional annotation of a divergent genome using sequence and structure-based similarity.</title>
        <authorList>
            <person name="Svedberg D."/>
            <person name="Winiger R.R."/>
            <person name="Berg A."/>
            <person name="Sharma H."/>
            <person name="Tellgren-Roth C."/>
            <person name="Debrunner-Vossbrinck B.A."/>
            <person name="Vossbrinck C.R."/>
            <person name="Barandun J."/>
        </authorList>
    </citation>
    <scope>NUCLEOTIDE SEQUENCE</scope>
    <source>
        <strain evidence="1">Illinois isolate</strain>
    </source>
</reference>
<dbReference type="Proteomes" id="UP001334084">
    <property type="component" value="Chromosome 6"/>
</dbReference>
<dbReference type="KEGG" id="vnx:VNE69_06151"/>
<dbReference type="RefSeq" id="XP_065329977.1">
    <property type="nucleotide sequence ID" value="XM_065473905.1"/>
</dbReference>
<dbReference type="EMBL" id="CP142731">
    <property type="protein sequence ID" value="WUR03832.1"/>
    <property type="molecule type" value="Genomic_DNA"/>
</dbReference>
<dbReference type="AlphaFoldDB" id="A0AAX4JD07"/>
<dbReference type="GeneID" id="90541648"/>
<sequence length="95" mass="11394">MFPISFVKNNDIRAIIFSIKLDNLYFFFEYYFKNVYDSKKEVAECIMKLILLYIGAENIIFNEFGNKFYVNQNEIKVALEFTEHEINDNNEIIVE</sequence>
<evidence type="ECO:0000313" key="2">
    <source>
        <dbReference type="Proteomes" id="UP001334084"/>
    </source>
</evidence>
<protein>
    <submittedName>
        <fullName evidence="1">Uncharacterized protein</fullName>
    </submittedName>
</protein>
<name>A0AAX4JD07_9MICR</name>
<evidence type="ECO:0000313" key="1">
    <source>
        <dbReference type="EMBL" id="WUR03832.1"/>
    </source>
</evidence>
<keyword evidence="2" id="KW-1185">Reference proteome</keyword>